<organism evidence="2 3">
    <name type="scientific">Methylobacterium haplocladii</name>
    <dbReference type="NCBI Taxonomy" id="1176176"/>
    <lineage>
        <taxon>Bacteria</taxon>
        <taxon>Pseudomonadati</taxon>
        <taxon>Pseudomonadota</taxon>
        <taxon>Alphaproteobacteria</taxon>
        <taxon>Hyphomicrobiales</taxon>
        <taxon>Methylobacteriaceae</taxon>
        <taxon>Methylobacterium</taxon>
    </lineage>
</organism>
<keyword evidence="3" id="KW-1185">Reference proteome</keyword>
<evidence type="ECO:0000256" key="1">
    <source>
        <dbReference type="SAM" id="Phobius"/>
    </source>
</evidence>
<keyword evidence="1" id="KW-1133">Transmembrane helix</keyword>
<proteinExistence type="predicted"/>
<feature type="transmembrane region" description="Helical" evidence="1">
    <location>
        <begin position="6"/>
        <end position="24"/>
    </location>
</feature>
<dbReference type="RefSeq" id="WP_147082438.1">
    <property type="nucleotide sequence ID" value="NZ_BJZT01000052.1"/>
</dbReference>
<dbReference type="EMBL" id="BJZT01000052">
    <property type="protein sequence ID" value="GEP01790.1"/>
    <property type="molecule type" value="Genomic_DNA"/>
</dbReference>
<dbReference type="AlphaFoldDB" id="A0A512IVP7"/>
<accession>A0A512IVP7</accession>
<evidence type="ECO:0000313" key="2">
    <source>
        <dbReference type="EMBL" id="GEP01790.1"/>
    </source>
</evidence>
<protein>
    <submittedName>
        <fullName evidence="2">Uncharacterized protein</fullName>
    </submittedName>
</protein>
<reference evidence="2 3" key="1">
    <citation type="submission" date="2019-07" db="EMBL/GenBank/DDBJ databases">
        <title>Whole genome shotgun sequence of Methylobacterium haplocladii NBRC 107714.</title>
        <authorList>
            <person name="Hosoyama A."/>
            <person name="Uohara A."/>
            <person name="Ohji S."/>
            <person name="Ichikawa N."/>
        </authorList>
    </citation>
    <scope>NUCLEOTIDE SEQUENCE [LARGE SCALE GENOMIC DNA]</scope>
    <source>
        <strain evidence="2 3">NBRC 107714</strain>
    </source>
</reference>
<dbReference type="OrthoDB" id="9974099at2"/>
<sequence>MTTALLLSALGVIVGMPIVLYGTVRLDERPGRSSWLIVLFGLSLVIAPVAAAVVLHQEATGNDRYVGR</sequence>
<keyword evidence="1" id="KW-0812">Transmembrane</keyword>
<gene>
    <name evidence="2" type="ORF">MHA02_41770</name>
</gene>
<feature type="transmembrane region" description="Helical" evidence="1">
    <location>
        <begin position="36"/>
        <end position="55"/>
    </location>
</feature>
<dbReference type="Proteomes" id="UP000321258">
    <property type="component" value="Unassembled WGS sequence"/>
</dbReference>
<keyword evidence="1" id="KW-0472">Membrane</keyword>
<comment type="caution">
    <text evidence="2">The sequence shown here is derived from an EMBL/GenBank/DDBJ whole genome shotgun (WGS) entry which is preliminary data.</text>
</comment>
<evidence type="ECO:0000313" key="3">
    <source>
        <dbReference type="Proteomes" id="UP000321258"/>
    </source>
</evidence>
<name>A0A512IVP7_9HYPH</name>